<dbReference type="SUPFAM" id="SSF48452">
    <property type="entry name" value="TPR-like"/>
    <property type="match status" value="2"/>
</dbReference>
<dbReference type="InterPro" id="IPR048562">
    <property type="entry name" value="KDM6A_B-like_C-hel"/>
</dbReference>
<comment type="subcellular location">
    <subcellularLocation>
        <location evidence="3">Nucleus</location>
    </subcellularLocation>
</comment>
<evidence type="ECO:0000256" key="9">
    <source>
        <dbReference type="ARBA" id="ARBA00022853"/>
    </source>
</evidence>
<evidence type="ECO:0000256" key="13">
    <source>
        <dbReference type="ARBA" id="ARBA00023242"/>
    </source>
</evidence>
<dbReference type="GO" id="GO:0046872">
    <property type="term" value="F:metal ion binding"/>
    <property type="evidence" value="ECO:0007669"/>
    <property type="project" value="UniProtKB-KW"/>
</dbReference>
<dbReference type="FunFam" id="2.10.110.20:FF:000001">
    <property type="entry name" value="lysine-specific demethylase 6A isoform X2"/>
    <property type="match status" value="1"/>
</dbReference>
<name>G3H6Q4_CRIGR</name>
<evidence type="ECO:0000313" key="21">
    <source>
        <dbReference type="Proteomes" id="UP000001075"/>
    </source>
</evidence>
<feature type="region of interest" description="Disordered" evidence="18">
    <location>
        <begin position="725"/>
        <end position="762"/>
    </location>
</feature>
<dbReference type="GO" id="GO:0031490">
    <property type="term" value="F:chromatin DNA binding"/>
    <property type="evidence" value="ECO:0007669"/>
    <property type="project" value="TreeGrafter"/>
</dbReference>
<dbReference type="InterPro" id="IPR011990">
    <property type="entry name" value="TPR-like_helical_dom_sf"/>
</dbReference>
<accession>G3H6Q4</accession>
<evidence type="ECO:0000256" key="5">
    <source>
        <dbReference type="ARBA" id="ARBA00022723"/>
    </source>
</evidence>
<evidence type="ECO:0000256" key="11">
    <source>
        <dbReference type="ARBA" id="ARBA00023002"/>
    </source>
</evidence>
<dbReference type="GO" id="GO:0008168">
    <property type="term" value="F:methyltransferase activity"/>
    <property type="evidence" value="ECO:0007669"/>
    <property type="project" value="UniProtKB-KW"/>
</dbReference>
<dbReference type="EC" id="1.14.11.68" evidence="15"/>
<dbReference type="SMART" id="SM00558">
    <property type="entry name" value="JmjC"/>
    <property type="match status" value="1"/>
</dbReference>
<dbReference type="InterPro" id="IPR051630">
    <property type="entry name" value="Corepressor-Demethylase"/>
</dbReference>
<evidence type="ECO:0000256" key="3">
    <source>
        <dbReference type="ARBA" id="ARBA00004123"/>
    </source>
</evidence>
<dbReference type="FunFam" id="1.20.58.1370:FF:000001">
    <property type="entry name" value="lysine-specific demethylase 6A isoform X2"/>
    <property type="match status" value="1"/>
</dbReference>
<dbReference type="EMBL" id="JH000179">
    <property type="protein sequence ID" value="EGV92642.1"/>
    <property type="molecule type" value="Genomic_DNA"/>
</dbReference>
<dbReference type="InterPro" id="IPR048560">
    <property type="entry name" value="KDM6A_B-like_GATAL"/>
</dbReference>
<keyword evidence="12" id="KW-0408">Iron</keyword>
<keyword evidence="4" id="KW-0597">Phosphoprotein</keyword>
<feature type="compositionally biased region" description="Polar residues" evidence="18">
    <location>
        <begin position="516"/>
        <end position="530"/>
    </location>
</feature>
<evidence type="ECO:0000256" key="18">
    <source>
        <dbReference type="SAM" id="MobiDB-lite"/>
    </source>
</evidence>
<dbReference type="InterPro" id="IPR019734">
    <property type="entry name" value="TPR_rpt"/>
</dbReference>
<gene>
    <name evidence="20" type="ORF">I79_006022</name>
</gene>
<dbReference type="Gene3D" id="2.10.110.20">
    <property type="match status" value="1"/>
</dbReference>
<dbReference type="GO" id="GO:0010468">
    <property type="term" value="P:regulation of gene expression"/>
    <property type="evidence" value="ECO:0007669"/>
    <property type="project" value="TreeGrafter"/>
</dbReference>
<dbReference type="GO" id="GO:0071558">
    <property type="term" value="F:histone H3K27me2/H3K27me3 demethylase activity"/>
    <property type="evidence" value="ECO:0007669"/>
    <property type="project" value="UniProtKB-EC"/>
</dbReference>
<proteinExistence type="inferred from homology"/>
<feature type="repeat" description="TPR" evidence="17">
    <location>
        <begin position="55"/>
        <end position="88"/>
    </location>
</feature>
<evidence type="ECO:0000313" key="20">
    <source>
        <dbReference type="EMBL" id="EGV92642.1"/>
    </source>
</evidence>
<dbReference type="PANTHER" id="PTHR14017">
    <property type="entry name" value="LYSINE-SPECIFIC DEMETHYLASE"/>
    <property type="match status" value="1"/>
</dbReference>
<dbReference type="SUPFAM" id="SSF51197">
    <property type="entry name" value="Clavaminate synthase-like"/>
    <property type="match status" value="1"/>
</dbReference>
<keyword evidence="13" id="KW-0539">Nucleus</keyword>
<dbReference type="GO" id="GO:0000978">
    <property type="term" value="F:RNA polymerase II cis-regulatory region sequence-specific DNA binding"/>
    <property type="evidence" value="ECO:0007669"/>
    <property type="project" value="TreeGrafter"/>
</dbReference>
<dbReference type="GO" id="GO:0032259">
    <property type="term" value="P:methylation"/>
    <property type="evidence" value="ECO:0007669"/>
    <property type="project" value="UniProtKB-KW"/>
</dbReference>
<dbReference type="PROSITE" id="PS50005">
    <property type="entry name" value="TPR"/>
    <property type="match status" value="2"/>
</dbReference>
<sequence>AVRCYESLILKAEGKVESDFFCQLGHFNLLLEDYPKALSAYQRYYSLQSDYWKNAAFLYGLGLVYFHYNAFQWAIKAFQEVLYVDPSFCRAKEIHLRLGLMFKVNTDYESSLKHFQLALVDCNPCTLSNAEIQFHIAHLYETQRKYHSAKEAYEQLLQAENLSVQVKATVLQQLGWMHHTVDLLGDKATKESFAIQYLQKSLEADPNSGQSWYFLGRCYSSIGKVQDAFISYRQSIDKSEASADTWCSIGVLYQQQNQPMDALQAYICAVQLDHGHAAAWMDLGTLYESCNQPQDAIKCYLNASRSKNCSNTSALAARIKYLQGLHKGQSSHLAGPNGERPLSSTGPSQHLQAAGSGIQNQNGHPSLPSNSVTQGAALNHLSSHTATSGGQQGITLTKESKPSGNTLMVPETSRHSGETPNSTANVEGLPNHVHQVMADAVCSPSHGDSKSPGLLSSDNPQLSALLMGKANNNVGPGTCDKVNNIHPTVHTKTDNSVASSPSSAISTATPSPKSTEQTTTNSVTSLNSPHSGLHTINGEGMEESQSPIKTDLLLVSNKPSPQIIPSMSVSIYPSSAEVLKACRNLGKNGLSNSSVLLDKCPPPRPPSSPYPPLPKDKLNPPTPSIYLENKRDAFFPPLHQFCTNPNNPVTVIRGLAGALKLDLGLFSTKTLVEANNEHIVEVRTQLLQPADENWDPTGTKKIWHCESNRSHTTIAKYAQYQASSFQESLREENEKRSHHKDHSDNESTSSDNSGKRRKGPFKTIKFGTNIDLSDDKKWKLQLHELTKLPAFVRVVSAGNLLSHVGHTILGMNTVQLYMKVPGSRTPGHQENNNFCSVNINIGPGDCEWFVVPEGYWGVLNDFCEKNNLNFLMGSWWPNLEDLYEANVPVYRFIQRPGDLVWINAGTVHWVQAIGWCNNIAWNVGPLTACQYKLAVERYEWNKLQSVKSIVPMVHLSWNMARNIKVSDPKLFEMIKYCLLRTLKQCQTLREALIAAGKEIIWHGRTKEEPAHYCSICEVEVFDLLFVTNESNSRKTYIVHCQDCARKSSGNLENFVVLEQYKMEDLMQVYDQFTLVSEINM</sequence>
<feature type="domain" description="JmjC" evidence="19">
    <location>
        <begin position="777"/>
        <end position="940"/>
    </location>
</feature>
<evidence type="ECO:0000256" key="7">
    <source>
        <dbReference type="ARBA" id="ARBA00022803"/>
    </source>
</evidence>
<evidence type="ECO:0000256" key="1">
    <source>
        <dbReference type="ARBA" id="ARBA00001954"/>
    </source>
</evidence>
<dbReference type="FunFam" id="2.60.120.650:FF:000002">
    <property type="entry name" value="lysine-specific demethylase 6A isoform X2"/>
    <property type="match status" value="1"/>
</dbReference>
<evidence type="ECO:0000256" key="6">
    <source>
        <dbReference type="ARBA" id="ARBA00022737"/>
    </source>
</evidence>
<evidence type="ECO:0000256" key="14">
    <source>
        <dbReference type="ARBA" id="ARBA00034483"/>
    </source>
</evidence>
<keyword evidence="7 17" id="KW-0802">TPR repeat</keyword>
<dbReference type="InParanoid" id="G3H6Q4"/>
<dbReference type="FunFam" id="1.20.58.1370:FF:000002">
    <property type="entry name" value="lysine-specific demethylase 6A isoform X6"/>
    <property type="match status" value="1"/>
</dbReference>
<comment type="cofactor">
    <cofactor evidence="1">
        <name>Fe(2+)</name>
        <dbReference type="ChEBI" id="CHEBI:29033"/>
    </cofactor>
</comment>
<evidence type="ECO:0000256" key="2">
    <source>
        <dbReference type="ARBA" id="ARBA00001961"/>
    </source>
</evidence>
<feature type="compositionally biased region" description="Basic and acidic residues" evidence="18">
    <location>
        <begin position="728"/>
        <end position="745"/>
    </location>
</feature>
<reference evidence="21" key="1">
    <citation type="journal article" date="2011" name="Nat. Biotechnol.">
        <title>The genomic sequence of the Chinese hamster ovary (CHO)-K1 cell line.</title>
        <authorList>
            <person name="Xu X."/>
            <person name="Nagarajan H."/>
            <person name="Lewis N.E."/>
            <person name="Pan S."/>
            <person name="Cai Z."/>
            <person name="Liu X."/>
            <person name="Chen W."/>
            <person name="Xie M."/>
            <person name="Wang W."/>
            <person name="Hammond S."/>
            <person name="Andersen M.R."/>
            <person name="Neff N."/>
            <person name="Passarelli B."/>
            <person name="Koh W."/>
            <person name="Fan H.C."/>
            <person name="Wang J."/>
            <person name="Gui Y."/>
            <person name="Lee K.H."/>
            <person name="Betenbaugh M.J."/>
            <person name="Quake S.R."/>
            <person name="Famili I."/>
            <person name="Palsson B.O."/>
            <person name="Wang J."/>
        </authorList>
    </citation>
    <scope>NUCLEOTIDE SEQUENCE [LARGE SCALE GENOMIC DNA]</scope>
    <source>
        <strain evidence="21">CHO K1 cell line</strain>
    </source>
</reference>
<evidence type="ECO:0000256" key="15">
    <source>
        <dbReference type="ARBA" id="ARBA00034525"/>
    </source>
</evidence>
<keyword evidence="8" id="KW-0862">Zinc</keyword>
<evidence type="ECO:0000256" key="10">
    <source>
        <dbReference type="ARBA" id="ARBA00022964"/>
    </source>
</evidence>
<dbReference type="GO" id="GO:0003007">
    <property type="term" value="P:heart morphogenesis"/>
    <property type="evidence" value="ECO:0007669"/>
    <property type="project" value="UniProtKB-ARBA"/>
</dbReference>
<evidence type="ECO:0000256" key="4">
    <source>
        <dbReference type="ARBA" id="ARBA00022553"/>
    </source>
</evidence>
<keyword evidence="6" id="KW-0677">Repeat</keyword>
<feature type="non-terminal residue" evidence="20">
    <location>
        <position position="1"/>
    </location>
</feature>
<keyword evidence="10" id="KW-0223">Dioxygenase</keyword>
<dbReference type="AlphaFoldDB" id="G3H6Q4"/>
<dbReference type="eggNOG" id="KOG1124">
    <property type="taxonomic scope" value="Eukaryota"/>
</dbReference>
<evidence type="ECO:0000259" key="19">
    <source>
        <dbReference type="PROSITE" id="PS51184"/>
    </source>
</evidence>
<evidence type="ECO:0000256" key="12">
    <source>
        <dbReference type="ARBA" id="ARBA00023004"/>
    </source>
</evidence>
<dbReference type="Proteomes" id="UP000001075">
    <property type="component" value="Unassembled WGS sequence"/>
</dbReference>
<comment type="cofactor">
    <cofactor evidence="2">
        <name>L-ascorbate</name>
        <dbReference type="ChEBI" id="CHEBI:38290"/>
    </cofactor>
</comment>
<keyword evidence="20" id="KW-0489">Methyltransferase</keyword>
<feature type="repeat" description="TPR" evidence="17">
    <location>
        <begin position="243"/>
        <end position="276"/>
    </location>
</feature>
<dbReference type="GO" id="GO:0044666">
    <property type="term" value="C:MLL3/4 complex"/>
    <property type="evidence" value="ECO:0007669"/>
    <property type="project" value="TreeGrafter"/>
</dbReference>
<dbReference type="PROSITE" id="PS51184">
    <property type="entry name" value="JMJC"/>
    <property type="match status" value="1"/>
</dbReference>
<feature type="region of interest" description="Disordered" evidence="18">
    <location>
        <begin position="487"/>
        <end position="545"/>
    </location>
</feature>
<keyword evidence="11" id="KW-0560">Oxidoreductase</keyword>
<feature type="region of interest" description="Disordered" evidence="18">
    <location>
        <begin position="328"/>
        <end position="427"/>
    </location>
</feature>
<keyword evidence="5" id="KW-0479">Metal-binding</keyword>
<organism evidence="20 21">
    <name type="scientific">Cricetulus griseus</name>
    <name type="common">Chinese hamster</name>
    <name type="synonym">Cricetulus barabensis griseus</name>
    <dbReference type="NCBI Taxonomy" id="10029"/>
    <lineage>
        <taxon>Eukaryota</taxon>
        <taxon>Metazoa</taxon>
        <taxon>Chordata</taxon>
        <taxon>Craniata</taxon>
        <taxon>Vertebrata</taxon>
        <taxon>Euteleostomi</taxon>
        <taxon>Mammalia</taxon>
        <taxon>Eutheria</taxon>
        <taxon>Euarchontoglires</taxon>
        <taxon>Glires</taxon>
        <taxon>Rodentia</taxon>
        <taxon>Myomorpha</taxon>
        <taxon>Muroidea</taxon>
        <taxon>Cricetidae</taxon>
        <taxon>Cricetinae</taxon>
        <taxon>Cricetulus</taxon>
    </lineage>
</organism>
<keyword evidence="20" id="KW-0808">Transferase</keyword>
<dbReference type="eggNOG" id="KOG1246">
    <property type="taxonomic scope" value="Eukaryota"/>
</dbReference>
<feature type="compositionally biased region" description="Polar residues" evidence="18">
    <location>
        <begin position="342"/>
        <end position="406"/>
    </location>
</feature>
<feature type="compositionally biased region" description="Pro residues" evidence="18">
    <location>
        <begin position="600"/>
        <end position="613"/>
    </location>
</feature>
<comment type="similarity">
    <text evidence="14">Belongs to the UTX family.</text>
</comment>
<dbReference type="Gene3D" id="1.20.58.1370">
    <property type="match status" value="2"/>
</dbReference>
<feature type="compositionally biased region" description="Low complexity" evidence="18">
    <location>
        <begin position="496"/>
        <end position="515"/>
    </location>
</feature>
<dbReference type="Pfam" id="PF21322">
    <property type="entry name" value="KDM6_C-hel"/>
    <property type="match status" value="1"/>
</dbReference>
<feature type="region of interest" description="Disordered" evidence="18">
    <location>
        <begin position="595"/>
        <end position="622"/>
    </location>
</feature>
<keyword evidence="9" id="KW-0156">Chromatin regulator</keyword>
<dbReference type="InterPro" id="IPR003347">
    <property type="entry name" value="JmjC_dom"/>
</dbReference>
<dbReference type="FunCoup" id="G3H6Q4">
    <property type="interactions" value="2980"/>
</dbReference>
<dbReference type="FunFam" id="1.25.40.10:FF:000011">
    <property type="entry name" value="lysine-specific demethylase 6A isoform X3"/>
    <property type="match status" value="1"/>
</dbReference>
<dbReference type="Pfam" id="PF21326">
    <property type="entry name" value="KDM6_GATAL"/>
    <property type="match status" value="1"/>
</dbReference>
<dbReference type="InterPro" id="IPR046941">
    <property type="entry name" value="KDM6_GATAL_sf"/>
</dbReference>
<comment type="catalytic activity">
    <reaction evidence="16">
        <text>N(6),N(6),N(6)-trimethyl-L-lysyl(27)-[histone H3] + 2 2-oxoglutarate + 2 O2 = N(6)-methyl-L-lysyl(27)-[histone H3] + 2 formaldehyde + 2 succinate + 2 CO2</text>
        <dbReference type="Rhea" id="RHEA:60224"/>
        <dbReference type="Rhea" id="RHEA-COMP:15535"/>
        <dbReference type="Rhea" id="RHEA-COMP:15544"/>
        <dbReference type="ChEBI" id="CHEBI:15379"/>
        <dbReference type="ChEBI" id="CHEBI:16526"/>
        <dbReference type="ChEBI" id="CHEBI:16810"/>
        <dbReference type="ChEBI" id="CHEBI:16842"/>
        <dbReference type="ChEBI" id="CHEBI:30031"/>
        <dbReference type="ChEBI" id="CHEBI:61929"/>
        <dbReference type="ChEBI" id="CHEBI:61961"/>
        <dbReference type="EC" id="1.14.11.68"/>
    </reaction>
</comment>
<dbReference type="STRING" id="10029.G3H6Q4"/>
<evidence type="ECO:0000256" key="16">
    <source>
        <dbReference type="ARBA" id="ARBA00048695"/>
    </source>
</evidence>
<dbReference type="PANTHER" id="PTHR14017:SF9">
    <property type="entry name" value="LYSINE-SPECIFIC DEMETHYLASE 6A"/>
    <property type="match status" value="1"/>
</dbReference>
<dbReference type="Pfam" id="PF13181">
    <property type="entry name" value="TPR_8"/>
    <property type="match status" value="1"/>
</dbReference>
<dbReference type="Gene3D" id="1.25.40.10">
    <property type="entry name" value="Tetratricopeptide repeat domain"/>
    <property type="match status" value="2"/>
</dbReference>
<dbReference type="FunFam" id="1.25.40.10:FF:000022">
    <property type="entry name" value="lysine-specific demethylase 6A isoform X1"/>
    <property type="match status" value="1"/>
</dbReference>
<dbReference type="Gene3D" id="2.60.120.650">
    <property type="entry name" value="Cupin"/>
    <property type="match status" value="1"/>
</dbReference>
<dbReference type="GlyGen" id="G3H6Q4">
    <property type="glycosylation" value="1 site"/>
</dbReference>
<dbReference type="SMART" id="SM00028">
    <property type="entry name" value="TPR"/>
    <property type="match status" value="6"/>
</dbReference>
<protein>
    <recommendedName>
        <fullName evidence="15">[histone H3]-trimethyl-L-lysine(27) demethylase</fullName>
        <ecNumber evidence="15">1.14.11.68</ecNumber>
    </recommendedName>
</protein>
<evidence type="ECO:0000256" key="8">
    <source>
        <dbReference type="ARBA" id="ARBA00022833"/>
    </source>
</evidence>
<evidence type="ECO:0000256" key="17">
    <source>
        <dbReference type="PROSITE-ProRule" id="PRU00339"/>
    </source>
</evidence>
<dbReference type="Pfam" id="PF02373">
    <property type="entry name" value="JmjC"/>
    <property type="match status" value="1"/>
</dbReference>